<comment type="caution">
    <text evidence="8">The sequence shown here is derived from an EMBL/GenBank/DDBJ whole genome shotgun (WGS) entry which is preliminary data.</text>
</comment>
<proteinExistence type="inferred from homology"/>
<evidence type="ECO:0000256" key="6">
    <source>
        <dbReference type="PIRNR" id="PIRNR029764"/>
    </source>
</evidence>
<dbReference type="Pfam" id="PF13741">
    <property type="entry name" value="MRP-S25"/>
    <property type="match status" value="1"/>
</dbReference>
<dbReference type="EMBL" id="AZHD01000018">
    <property type="protein sequence ID" value="OAA55799.1"/>
    <property type="molecule type" value="Genomic_DNA"/>
</dbReference>
<evidence type="ECO:0000256" key="5">
    <source>
        <dbReference type="ARBA" id="ARBA00023274"/>
    </source>
</evidence>
<keyword evidence="5 6" id="KW-0687">Ribonucleoprotein</keyword>
<dbReference type="PANTHER" id="PTHR37799">
    <property type="entry name" value="37S RIBOSOMAL PROTEIN S25, MITOCHONDRIAL"/>
    <property type="match status" value="1"/>
</dbReference>
<accession>A0A167NQ78</accession>
<dbReference type="GO" id="GO:0003735">
    <property type="term" value="F:structural constituent of ribosome"/>
    <property type="evidence" value="ECO:0007669"/>
    <property type="project" value="UniProtKB-UniRule"/>
</dbReference>
<evidence type="ECO:0000256" key="3">
    <source>
        <dbReference type="ARBA" id="ARBA00022980"/>
    </source>
</evidence>
<keyword evidence="4 6" id="KW-0496">Mitochondrion</keyword>
<comment type="subcellular location">
    <subcellularLocation>
        <location evidence="1 6">Mitochondrion</location>
    </subcellularLocation>
</comment>
<sequence>MGRQYRATRLVQTIHKNLVTQRTQRLREVVPIWLSVVEQIPPTESHIRTIPVRHQDPDPRMHKPRRTYLPQRIVYEEDELRQTFFHDHPWELARPRVIVESDGKDTRCFDWSTGLIQPGMPLCGESVVQRQLWLMHSGGMDKDQAYDSARREFYTLRHREDVERRVAEEEARMVGAYFGKSALQVGMQLEDEAYEDWKKWAAEETAKAESERTRAYTTFGGESAEGEVGLEDDLEAREAL</sequence>
<evidence type="ECO:0000313" key="9">
    <source>
        <dbReference type="Proteomes" id="UP000076874"/>
    </source>
</evidence>
<dbReference type="OrthoDB" id="5542239at2759"/>
<dbReference type="PANTHER" id="PTHR37799:SF1">
    <property type="entry name" value="SMALL RIBOSOMAL SUBUNIT PROTEIN MS23"/>
    <property type="match status" value="1"/>
</dbReference>
<dbReference type="AlphaFoldDB" id="A0A167NQ78"/>
<comment type="similarity">
    <text evidence="2">Belongs to the mitochondrion-specific ribosomal protein mS23 family.</text>
</comment>
<name>A0A167NQ78_9HYPO</name>
<evidence type="ECO:0000256" key="2">
    <source>
        <dbReference type="ARBA" id="ARBA00009864"/>
    </source>
</evidence>
<dbReference type="Proteomes" id="UP000076874">
    <property type="component" value="Unassembled WGS sequence"/>
</dbReference>
<dbReference type="PIRSF" id="PIRSF029764">
    <property type="entry name" value="RSM25"/>
    <property type="match status" value="1"/>
</dbReference>
<evidence type="ECO:0000256" key="4">
    <source>
        <dbReference type="ARBA" id="ARBA00023128"/>
    </source>
</evidence>
<reference evidence="8 9" key="1">
    <citation type="journal article" date="2016" name="Genome Biol. Evol.">
        <title>Divergent and convergent evolution of fungal pathogenicity.</title>
        <authorList>
            <person name="Shang Y."/>
            <person name="Xiao G."/>
            <person name="Zheng P."/>
            <person name="Cen K."/>
            <person name="Zhan S."/>
            <person name="Wang C."/>
        </authorList>
    </citation>
    <scope>NUCLEOTIDE SEQUENCE [LARGE SCALE GENOMIC DNA]</scope>
    <source>
        <strain evidence="8 9">RCEF 264</strain>
    </source>
</reference>
<keyword evidence="3 6" id="KW-0689">Ribosomal protein</keyword>
<comment type="subunit">
    <text evidence="6">Component of the mitochondrial small ribosomal subunit.</text>
</comment>
<dbReference type="GO" id="GO:0005763">
    <property type="term" value="C:mitochondrial small ribosomal subunit"/>
    <property type="evidence" value="ECO:0007669"/>
    <property type="project" value="UniProtKB-UniRule"/>
</dbReference>
<feature type="region of interest" description="Disordered" evidence="7">
    <location>
        <begin position="211"/>
        <end position="240"/>
    </location>
</feature>
<organism evidence="8 9">
    <name type="scientific">Niveomyces insectorum RCEF 264</name>
    <dbReference type="NCBI Taxonomy" id="1081102"/>
    <lineage>
        <taxon>Eukaryota</taxon>
        <taxon>Fungi</taxon>
        <taxon>Dikarya</taxon>
        <taxon>Ascomycota</taxon>
        <taxon>Pezizomycotina</taxon>
        <taxon>Sordariomycetes</taxon>
        <taxon>Hypocreomycetidae</taxon>
        <taxon>Hypocreales</taxon>
        <taxon>Cordycipitaceae</taxon>
        <taxon>Niveomyces</taxon>
    </lineage>
</organism>
<evidence type="ECO:0000313" key="8">
    <source>
        <dbReference type="EMBL" id="OAA55799.1"/>
    </source>
</evidence>
<dbReference type="STRING" id="1081102.A0A167NQ78"/>
<feature type="compositionally biased region" description="Acidic residues" evidence="7">
    <location>
        <begin position="224"/>
        <end position="240"/>
    </location>
</feature>
<protein>
    <recommendedName>
        <fullName evidence="6">37S ribosomal protein S25, mitochondrial</fullName>
    </recommendedName>
</protein>
<dbReference type="InterPro" id="IPR016939">
    <property type="entry name" value="Ribosomal_mS23_fun"/>
</dbReference>
<keyword evidence="9" id="KW-1185">Reference proteome</keyword>
<gene>
    <name evidence="8" type="ORF">SPI_08006</name>
</gene>
<evidence type="ECO:0000256" key="7">
    <source>
        <dbReference type="SAM" id="MobiDB-lite"/>
    </source>
</evidence>
<evidence type="ECO:0000256" key="1">
    <source>
        <dbReference type="ARBA" id="ARBA00004173"/>
    </source>
</evidence>